<evidence type="ECO:0000256" key="4">
    <source>
        <dbReference type="ARBA" id="ARBA00022763"/>
    </source>
</evidence>
<dbReference type="PANTHER" id="PTHR11076:SF33">
    <property type="entry name" value="DNA POLYMERASE KAPPA"/>
    <property type="match status" value="1"/>
</dbReference>
<accession>A0A381T5A3</accession>
<proteinExistence type="predicted"/>
<dbReference type="EMBL" id="UINC01003989">
    <property type="protein sequence ID" value="SVA10904.1"/>
    <property type="molecule type" value="Genomic_DNA"/>
</dbReference>
<dbReference type="InterPro" id="IPR050116">
    <property type="entry name" value="DNA_polymerase-Y"/>
</dbReference>
<dbReference type="GO" id="GO:0046872">
    <property type="term" value="F:metal ion binding"/>
    <property type="evidence" value="ECO:0007669"/>
    <property type="project" value="UniProtKB-KW"/>
</dbReference>
<dbReference type="InterPro" id="IPR043502">
    <property type="entry name" value="DNA/RNA_pol_sf"/>
</dbReference>
<keyword evidence="3" id="KW-0479">Metal-binding</keyword>
<dbReference type="InterPro" id="IPR001126">
    <property type="entry name" value="UmuC"/>
</dbReference>
<feature type="domain" description="UmuC" evidence="7">
    <location>
        <begin position="1"/>
        <end position="179"/>
    </location>
</feature>
<evidence type="ECO:0000256" key="2">
    <source>
        <dbReference type="ARBA" id="ARBA00022695"/>
    </source>
</evidence>
<dbReference type="InterPro" id="IPR036775">
    <property type="entry name" value="DNA_pol_Y-fam_lit_finger_sf"/>
</dbReference>
<dbReference type="PROSITE" id="PS50173">
    <property type="entry name" value="UMUC"/>
    <property type="match status" value="1"/>
</dbReference>
<gene>
    <name evidence="8" type="ORF">METZ01_LOCUS63758</name>
</gene>
<evidence type="ECO:0000256" key="3">
    <source>
        <dbReference type="ARBA" id="ARBA00022723"/>
    </source>
</evidence>
<reference evidence="8" key="1">
    <citation type="submission" date="2018-05" db="EMBL/GenBank/DDBJ databases">
        <authorList>
            <person name="Lanie J.A."/>
            <person name="Ng W.-L."/>
            <person name="Kazmierczak K.M."/>
            <person name="Andrzejewski T.M."/>
            <person name="Davidsen T.M."/>
            <person name="Wayne K.J."/>
            <person name="Tettelin H."/>
            <person name="Glass J.I."/>
            <person name="Rusch D."/>
            <person name="Podicherti R."/>
            <person name="Tsui H.-C.T."/>
            <person name="Winkler M.E."/>
        </authorList>
    </citation>
    <scope>NUCLEOTIDE SEQUENCE</scope>
</reference>
<keyword evidence="2" id="KW-0548">Nucleotidyltransferase</keyword>
<dbReference type="Gene3D" id="3.30.70.270">
    <property type="match status" value="1"/>
</dbReference>
<keyword evidence="4" id="KW-0227">DNA damage</keyword>
<protein>
    <recommendedName>
        <fullName evidence="7">UmuC domain-containing protein</fullName>
    </recommendedName>
</protein>
<sequence length="398" mass="45021">VDMNAFFTSVEQLDYPELQGIPIGVTNGWRGTTIITCSYEARAYGIKTGMRVKEAKMLCSDFIQIPSRPYRYAQISSRIMEALALFTPDVEIFSVDEAFLDVTRCQRLLGHPGYIARLIKRKVHEVSGGLLCSIGVSGDKTVAKYAAKLKKPNGLTIIPPWESKQRLHNVPVTELCGIARGIGGFLEQRGVRFCGDMEHLPIGVLAKRFGNLGRRIWFMAQGLDPEDVTTIVSPPKSIGHGKVMPPNTRDIKILRTFFLHMSEKVAQRLRRYTLEAQHFFIGLKTKHEWISKKLYTIAPTNYGHDIYSLCLEFLSLEWGGEGSYQVQVTAIDPHPIDQQLKLFSSNNFRKRKNLCIVMDSINGRYGEFTLTPARLLYRSDMPNVIAPGWKPFGHRQTI</sequence>
<dbReference type="FunFam" id="3.40.1170.60:FF:000003">
    <property type="entry name" value="DNA polymerase eta"/>
    <property type="match status" value="1"/>
</dbReference>
<feature type="non-terminal residue" evidence="8">
    <location>
        <position position="1"/>
    </location>
</feature>
<dbReference type="CDD" id="cd03586">
    <property type="entry name" value="PolY_Pol_IV_kappa"/>
    <property type="match status" value="1"/>
</dbReference>
<evidence type="ECO:0000256" key="5">
    <source>
        <dbReference type="ARBA" id="ARBA00022842"/>
    </source>
</evidence>
<dbReference type="PANTHER" id="PTHR11076">
    <property type="entry name" value="DNA REPAIR POLYMERASE UMUC / TRANSFERASE FAMILY MEMBER"/>
    <property type="match status" value="1"/>
</dbReference>
<dbReference type="SUPFAM" id="SSF100879">
    <property type="entry name" value="Lesion bypass DNA polymerase (Y-family), little finger domain"/>
    <property type="match status" value="1"/>
</dbReference>
<dbReference type="GO" id="GO:0009432">
    <property type="term" value="P:SOS response"/>
    <property type="evidence" value="ECO:0007669"/>
    <property type="project" value="TreeGrafter"/>
</dbReference>
<dbReference type="InterPro" id="IPR043128">
    <property type="entry name" value="Rev_trsase/Diguanyl_cyclase"/>
</dbReference>
<dbReference type="InterPro" id="IPR022880">
    <property type="entry name" value="DNApol_IV"/>
</dbReference>
<evidence type="ECO:0000256" key="1">
    <source>
        <dbReference type="ARBA" id="ARBA00022679"/>
    </source>
</evidence>
<dbReference type="Pfam" id="PF11799">
    <property type="entry name" value="IMS_C"/>
    <property type="match status" value="1"/>
</dbReference>
<dbReference type="Pfam" id="PF00817">
    <property type="entry name" value="IMS"/>
    <property type="match status" value="1"/>
</dbReference>
<evidence type="ECO:0000259" key="7">
    <source>
        <dbReference type="PROSITE" id="PS50173"/>
    </source>
</evidence>
<dbReference type="GO" id="GO:0005829">
    <property type="term" value="C:cytosol"/>
    <property type="evidence" value="ECO:0007669"/>
    <property type="project" value="TreeGrafter"/>
</dbReference>
<dbReference type="GO" id="GO:0042276">
    <property type="term" value="P:error-prone translesion synthesis"/>
    <property type="evidence" value="ECO:0007669"/>
    <property type="project" value="TreeGrafter"/>
</dbReference>
<dbReference type="Gene3D" id="1.10.150.20">
    <property type="entry name" value="5' to 3' exonuclease, C-terminal subdomain"/>
    <property type="match status" value="1"/>
</dbReference>
<dbReference type="AlphaFoldDB" id="A0A381T5A3"/>
<organism evidence="8">
    <name type="scientific">marine metagenome</name>
    <dbReference type="NCBI Taxonomy" id="408172"/>
    <lineage>
        <taxon>unclassified sequences</taxon>
        <taxon>metagenomes</taxon>
        <taxon>ecological metagenomes</taxon>
    </lineage>
</organism>
<dbReference type="SUPFAM" id="SSF56672">
    <property type="entry name" value="DNA/RNA polymerases"/>
    <property type="match status" value="1"/>
</dbReference>
<dbReference type="Gene3D" id="3.30.1490.100">
    <property type="entry name" value="DNA polymerase, Y-family, little finger domain"/>
    <property type="match status" value="1"/>
</dbReference>
<evidence type="ECO:0000256" key="6">
    <source>
        <dbReference type="ARBA" id="ARBA00023204"/>
    </source>
</evidence>
<dbReference type="Gene3D" id="3.40.1170.60">
    <property type="match status" value="1"/>
</dbReference>
<dbReference type="GO" id="GO:0003887">
    <property type="term" value="F:DNA-directed DNA polymerase activity"/>
    <property type="evidence" value="ECO:0007669"/>
    <property type="project" value="InterPro"/>
</dbReference>
<name>A0A381T5A3_9ZZZZ</name>
<keyword evidence="1" id="KW-0808">Transferase</keyword>
<dbReference type="InterPro" id="IPR017961">
    <property type="entry name" value="DNA_pol_Y-fam_little_finger"/>
</dbReference>
<dbReference type="GO" id="GO:0003684">
    <property type="term" value="F:damaged DNA binding"/>
    <property type="evidence" value="ECO:0007669"/>
    <property type="project" value="InterPro"/>
</dbReference>
<dbReference type="GO" id="GO:0006281">
    <property type="term" value="P:DNA repair"/>
    <property type="evidence" value="ECO:0007669"/>
    <property type="project" value="UniProtKB-KW"/>
</dbReference>
<keyword evidence="5" id="KW-0460">Magnesium</keyword>
<keyword evidence="6" id="KW-0234">DNA repair</keyword>
<evidence type="ECO:0000313" key="8">
    <source>
        <dbReference type="EMBL" id="SVA10904.1"/>
    </source>
</evidence>